<dbReference type="SUPFAM" id="SSF46458">
    <property type="entry name" value="Globin-like"/>
    <property type="match status" value="1"/>
</dbReference>
<feature type="binding site" description="distal binding residue" evidence="5">
    <location>
        <position position="98"/>
    </location>
    <ligand>
        <name>heme</name>
        <dbReference type="ChEBI" id="CHEBI:30413"/>
    </ligand>
    <ligandPart>
        <name>Fe</name>
        <dbReference type="ChEBI" id="CHEBI:18248"/>
    </ligandPart>
</feature>
<dbReference type="HOGENOM" id="CLU_103526_2_0_6"/>
<sequence length="146" mass="15553">MNMKQFKFRPAALAMISGMVLACSAVSAHAGYYEEFGQKQGIANIINDFVGVVAADNRINSYFAHANIPALKAALTNQVCEALGGPCKYTGPAMGPLHHSMGVTQAAFNALTEDLIVAMDQHHVSVPAQNHLIKILAPMSSDIITK</sequence>
<dbReference type="InterPro" id="IPR012292">
    <property type="entry name" value="Globin/Proto"/>
</dbReference>
<dbReference type="InterPro" id="IPR001486">
    <property type="entry name" value="Hemoglobin_trunc"/>
</dbReference>
<dbReference type="Pfam" id="PF01152">
    <property type="entry name" value="Bac_globin"/>
    <property type="match status" value="1"/>
</dbReference>
<protein>
    <submittedName>
        <fullName evidence="7">Globin</fullName>
    </submittedName>
</protein>
<evidence type="ECO:0000256" key="3">
    <source>
        <dbReference type="ARBA" id="ARBA00022723"/>
    </source>
</evidence>
<evidence type="ECO:0000256" key="1">
    <source>
        <dbReference type="ARBA" id="ARBA00022448"/>
    </source>
</evidence>
<dbReference type="Gene3D" id="1.10.490.10">
    <property type="entry name" value="Globins"/>
    <property type="match status" value="1"/>
</dbReference>
<reference evidence="7 8" key="1">
    <citation type="submission" date="2009-10" db="EMBL/GenBank/DDBJ databases">
        <title>Complete sequence of Halothiobacillus neapolitanus c2.</title>
        <authorList>
            <consortium name="US DOE Joint Genome Institute"/>
            <person name="Lucas S."/>
            <person name="Copeland A."/>
            <person name="Lapidus A."/>
            <person name="Glavina del Rio T."/>
            <person name="Tice H."/>
            <person name="Bruce D."/>
            <person name="Goodwin L."/>
            <person name="Pitluck S."/>
            <person name="Davenport K."/>
            <person name="Brettin T."/>
            <person name="Detter J.C."/>
            <person name="Han C."/>
            <person name="Tapia R."/>
            <person name="Larimer F."/>
            <person name="Land M."/>
            <person name="Hauser L."/>
            <person name="Kyrpides N."/>
            <person name="Mikhailova N."/>
            <person name="Kerfeld C."/>
            <person name="Cannon G."/>
            <person name="Heinhort S."/>
        </authorList>
    </citation>
    <scope>NUCLEOTIDE SEQUENCE [LARGE SCALE GENOMIC DNA]</scope>
    <source>
        <strain evidence="8">ATCC 23641 / c2</strain>
    </source>
</reference>
<proteinExistence type="predicted"/>
<gene>
    <name evidence="7" type="ordered locus">Hneap_1425</name>
</gene>
<evidence type="ECO:0000313" key="7">
    <source>
        <dbReference type="EMBL" id="ACX96258.1"/>
    </source>
</evidence>
<dbReference type="KEGG" id="hna:Hneap_1425"/>
<dbReference type="OrthoDB" id="9795814at2"/>
<evidence type="ECO:0000256" key="4">
    <source>
        <dbReference type="ARBA" id="ARBA00023004"/>
    </source>
</evidence>
<keyword evidence="3 5" id="KW-0479">Metal-binding</keyword>
<keyword evidence="4 5" id="KW-0408">Iron</keyword>
<dbReference type="AlphaFoldDB" id="D0L0N5"/>
<keyword evidence="6" id="KW-0732">Signal</keyword>
<keyword evidence="1" id="KW-0813">Transport</keyword>
<dbReference type="Proteomes" id="UP000009102">
    <property type="component" value="Chromosome"/>
</dbReference>
<dbReference type="InterPro" id="IPR009050">
    <property type="entry name" value="Globin-like_sf"/>
</dbReference>
<accession>D0L0N5</accession>
<feature type="signal peptide" evidence="6">
    <location>
        <begin position="1"/>
        <end position="30"/>
    </location>
</feature>
<dbReference type="PROSITE" id="PS51257">
    <property type="entry name" value="PROKAR_LIPOPROTEIN"/>
    <property type="match status" value="1"/>
</dbReference>
<dbReference type="GO" id="GO:0019825">
    <property type="term" value="F:oxygen binding"/>
    <property type="evidence" value="ECO:0007669"/>
    <property type="project" value="InterPro"/>
</dbReference>
<organism evidence="7 8">
    <name type="scientific">Halothiobacillus neapolitanus (strain ATCC 23641 / DSM 15147 / CIP 104769 / NCIMB 8539 / c2)</name>
    <name type="common">Thiobacillus neapolitanus</name>
    <dbReference type="NCBI Taxonomy" id="555778"/>
    <lineage>
        <taxon>Bacteria</taxon>
        <taxon>Pseudomonadati</taxon>
        <taxon>Pseudomonadota</taxon>
        <taxon>Gammaproteobacteria</taxon>
        <taxon>Chromatiales</taxon>
        <taxon>Halothiobacillaceae</taxon>
        <taxon>Halothiobacillus</taxon>
    </lineage>
</organism>
<dbReference type="eggNOG" id="COG2346">
    <property type="taxonomic scope" value="Bacteria"/>
</dbReference>
<dbReference type="GO" id="GO:0046872">
    <property type="term" value="F:metal ion binding"/>
    <property type="evidence" value="ECO:0007669"/>
    <property type="project" value="UniProtKB-KW"/>
</dbReference>
<evidence type="ECO:0000256" key="2">
    <source>
        <dbReference type="ARBA" id="ARBA00022617"/>
    </source>
</evidence>
<dbReference type="CDD" id="cd00454">
    <property type="entry name" value="TrHb1_N"/>
    <property type="match status" value="1"/>
</dbReference>
<dbReference type="GO" id="GO:0020037">
    <property type="term" value="F:heme binding"/>
    <property type="evidence" value="ECO:0007669"/>
    <property type="project" value="InterPro"/>
</dbReference>
<feature type="chain" id="PRO_5003010849" evidence="6">
    <location>
        <begin position="31"/>
        <end position="146"/>
    </location>
</feature>
<dbReference type="EMBL" id="CP001801">
    <property type="protein sequence ID" value="ACX96258.1"/>
    <property type="molecule type" value="Genomic_DNA"/>
</dbReference>
<keyword evidence="2 5" id="KW-0349">Heme</keyword>
<dbReference type="STRING" id="555778.Hneap_1425"/>
<evidence type="ECO:0000256" key="6">
    <source>
        <dbReference type="SAM" id="SignalP"/>
    </source>
</evidence>
<evidence type="ECO:0000256" key="5">
    <source>
        <dbReference type="PIRSR" id="PIRSR601486-1"/>
    </source>
</evidence>
<evidence type="ECO:0000313" key="8">
    <source>
        <dbReference type="Proteomes" id="UP000009102"/>
    </source>
</evidence>
<keyword evidence="8" id="KW-1185">Reference proteome</keyword>
<name>D0L0N5_HALNC</name>